<dbReference type="PANTHER" id="PTHR47582">
    <property type="entry name" value="P450, PUTATIVE (EUROFUNG)-RELATED"/>
    <property type="match status" value="1"/>
</dbReference>
<protein>
    <recommendedName>
        <fullName evidence="10">25-hydroxycholesterol 7-alpha-hydroxylase</fullName>
    </recommendedName>
</protein>
<dbReference type="GO" id="GO:0020037">
    <property type="term" value="F:heme binding"/>
    <property type="evidence" value="ECO:0007669"/>
    <property type="project" value="InterPro"/>
</dbReference>
<dbReference type="Pfam" id="PF00067">
    <property type="entry name" value="p450"/>
    <property type="match status" value="1"/>
</dbReference>
<evidence type="ECO:0000256" key="2">
    <source>
        <dbReference type="ARBA" id="ARBA00010617"/>
    </source>
</evidence>
<keyword evidence="7" id="KW-0732">Signal</keyword>
<keyword evidence="5" id="KW-0503">Monooxygenase</keyword>
<dbReference type="SUPFAM" id="SSF48264">
    <property type="entry name" value="Cytochrome P450"/>
    <property type="match status" value="1"/>
</dbReference>
<dbReference type="GO" id="GO:0005506">
    <property type="term" value="F:iron ion binding"/>
    <property type="evidence" value="ECO:0007669"/>
    <property type="project" value="InterPro"/>
</dbReference>
<keyword evidence="9" id="KW-1185">Reference proteome</keyword>
<comment type="similarity">
    <text evidence="2">Belongs to the cytochrome P450 family.</text>
</comment>
<proteinExistence type="inferred from homology"/>
<dbReference type="PRINTS" id="PR00465">
    <property type="entry name" value="EP450IV"/>
</dbReference>
<keyword evidence="4 6" id="KW-0408">Iron</keyword>
<keyword evidence="3 6" id="KW-0479">Metal-binding</keyword>
<evidence type="ECO:0000256" key="4">
    <source>
        <dbReference type="ARBA" id="ARBA00023004"/>
    </source>
</evidence>
<dbReference type="AlphaFoldDB" id="A0A9N9W0I2"/>
<evidence type="ECO:0000256" key="7">
    <source>
        <dbReference type="SAM" id="SignalP"/>
    </source>
</evidence>
<dbReference type="InterPro" id="IPR002403">
    <property type="entry name" value="Cyt_P450_E_grp-IV"/>
</dbReference>
<evidence type="ECO:0000256" key="1">
    <source>
        <dbReference type="ARBA" id="ARBA00001971"/>
    </source>
</evidence>
<keyword evidence="5" id="KW-0560">Oxidoreductase</keyword>
<comment type="cofactor">
    <cofactor evidence="1 6">
        <name>heme</name>
        <dbReference type="ChEBI" id="CHEBI:30413"/>
    </cofactor>
</comment>
<evidence type="ECO:0000313" key="8">
    <source>
        <dbReference type="EMBL" id="CAH0038147.1"/>
    </source>
</evidence>
<dbReference type="GO" id="GO:0016705">
    <property type="term" value="F:oxidoreductase activity, acting on paired donors, with incorporation or reduction of molecular oxygen"/>
    <property type="evidence" value="ECO:0007669"/>
    <property type="project" value="InterPro"/>
</dbReference>
<dbReference type="InterPro" id="IPR001128">
    <property type="entry name" value="Cyt_P450"/>
</dbReference>
<evidence type="ECO:0000313" key="9">
    <source>
        <dbReference type="Proteomes" id="UP000775872"/>
    </source>
</evidence>
<evidence type="ECO:0000256" key="5">
    <source>
        <dbReference type="ARBA" id="ARBA00023033"/>
    </source>
</evidence>
<evidence type="ECO:0000256" key="6">
    <source>
        <dbReference type="PIRSR" id="PIRSR602403-1"/>
    </source>
</evidence>
<feature type="chain" id="PRO_5040509339" description="25-hydroxycholesterol 7-alpha-hydroxylase" evidence="7">
    <location>
        <begin position="26"/>
        <end position="512"/>
    </location>
</feature>
<reference evidence="8" key="1">
    <citation type="submission" date="2021-10" db="EMBL/GenBank/DDBJ databases">
        <authorList>
            <person name="Piombo E."/>
        </authorList>
    </citation>
    <scope>NUCLEOTIDE SEQUENCE</scope>
</reference>
<dbReference type="Proteomes" id="UP000775872">
    <property type="component" value="Unassembled WGS sequence"/>
</dbReference>
<comment type="caution">
    <text evidence="8">The sequence shown here is derived from an EMBL/GenBank/DDBJ whole genome shotgun (WGS) entry which is preliminary data.</text>
</comment>
<dbReference type="EMBL" id="CABFOC020000002">
    <property type="protein sequence ID" value="CAH0038147.1"/>
    <property type="molecule type" value="Genomic_DNA"/>
</dbReference>
<dbReference type="PANTHER" id="PTHR47582:SF1">
    <property type="entry name" value="P450, PUTATIVE (EUROFUNG)-RELATED"/>
    <property type="match status" value="1"/>
</dbReference>
<organism evidence="8 9">
    <name type="scientific">Clonostachys solani</name>
    <dbReference type="NCBI Taxonomy" id="160281"/>
    <lineage>
        <taxon>Eukaryota</taxon>
        <taxon>Fungi</taxon>
        <taxon>Dikarya</taxon>
        <taxon>Ascomycota</taxon>
        <taxon>Pezizomycotina</taxon>
        <taxon>Sordariomycetes</taxon>
        <taxon>Hypocreomycetidae</taxon>
        <taxon>Hypocreales</taxon>
        <taxon>Bionectriaceae</taxon>
        <taxon>Clonostachys</taxon>
    </lineage>
</organism>
<dbReference type="OrthoDB" id="1470350at2759"/>
<evidence type="ECO:0000256" key="3">
    <source>
        <dbReference type="ARBA" id="ARBA00022723"/>
    </source>
</evidence>
<sequence length="512" mass="57111">MITPILLVSLCSIICFFIFSHFATASHGPNEPRLIPSRIPFFGHLPGMIRHGSSYYGMIAKKHNLPIFTLGVPKSKIYIVTSPQLISAIDRRSKTISFAPYVVQFAKRMLKPSQHAIEKLGENLLEEKGPVGLRPETLKAMHDSLVPGPNLDAISKVMLRGISTYLDPASVQESSGSGRIRLFEWTRRFVTRASTDAVYGPEKNPFHDPEVYDAFWTIDEQFILLGLNVLPGLITPRGSRARKLFFDAMHRYYSEDGPSTASALIRSRHAVSLQHGLSQTDMEHFNLSVSYGLLVNTVPTAAWVLYHVYSDESLLASLRRDIGAFVRREEEATASINLPEVIAGCRLLDSLVREVLRVHSTNASGRVVLRDTLIDDRYMLKEGATLLTPSAELHRNADVWGPTASAFDAGRFLGQKKVPGSAYRAFGSGASVCPGRFFATNEISAILVMMLPRYDVSPAHGRSWVVPKTKSHITTSIMTPVEDIEVRITEREEAKGVKWTFTWEAEEEKRQD</sequence>
<gene>
    <name evidence="8" type="ORF">CSOL1703_00003222</name>
</gene>
<dbReference type="Gene3D" id="1.10.630.10">
    <property type="entry name" value="Cytochrome P450"/>
    <property type="match status" value="1"/>
</dbReference>
<dbReference type="InterPro" id="IPR036396">
    <property type="entry name" value="Cyt_P450_sf"/>
</dbReference>
<dbReference type="CDD" id="cd11040">
    <property type="entry name" value="CYP7_CYP8-like"/>
    <property type="match status" value="1"/>
</dbReference>
<feature type="signal peptide" evidence="7">
    <location>
        <begin position="1"/>
        <end position="25"/>
    </location>
</feature>
<evidence type="ECO:0008006" key="10">
    <source>
        <dbReference type="Google" id="ProtNLM"/>
    </source>
</evidence>
<dbReference type="InterPro" id="IPR053007">
    <property type="entry name" value="CYP450_monoxygenase_sec-met"/>
</dbReference>
<accession>A0A9N9W0I2</accession>
<dbReference type="GO" id="GO:0004497">
    <property type="term" value="F:monooxygenase activity"/>
    <property type="evidence" value="ECO:0007669"/>
    <property type="project" value="UniProtKB-KW"/>
</dbReference>
<feature type="binding site" description="axial binding residue" evidence="6">
    <location>
        <position position="433"/>
    </location>
    <ligand>
        <name>heme</name>
        <dbReference type="ChEBI" id="CHEBI:30413"/>
    </ligand>
    <ligandPart>
        <name>Fe</name>
        <dbReference type="ChEBI" id="CHEBI:18248"/>
    </ligandPart>
</feature>
<keyword evidence="6" id="KW-0349">Heme</keyword>
<name>A0A9N9W0I2_9HYPO</name>